<dbReference type="InterPro" id="IPR008253">
    <property type="entry name" value="Marvel"/>
</dbReference>
<reference evidence="7 8" key="1">
    <citation type="journal article" date="2024" name="J. Plant Pathol.">
        <title>Sequence and assembly of the genome of Seiridium unicorne, isolate CBS 538.82, causal agent of cypress canker disease.</title>
        <authorList>
            <person name="Scali E."/>
            <person name="Rocca G.D."/>
            <person name="Danti R."/>
            <person name="Garbelotto M."/>
            <person name="Barberini S."/>
            <person name="Baroncelli R."/>
            <person name="Emiliani G."/>
        </authorList>
    </citation>
    <scope>NUCLEOTIDE SEQUENCE [LARGE SCALE GENOMIC DNA]</scope>
    <source>
        <strain evidence="7 8">BM-138-508</strain>
    </source>
</reference>
<dbReference type="Proteomes" id="UP001408356">
    <property type="component" value="Unassembled WGS sequence"/>
</dbReference>
<dbReference type="EMBL" id="JARVKF010000016">
    <property type="protein sequence ID" value="KAK9425453.1"/>
    <property type="molecule type" value="Genomic_DNA"/>
</dbReference>
<dbReference type="InterPro" id="IPR052649">
    <property type="entry name" value="NCE102-like"/>
</dbReference>
<keyword evidence="3 5" id="KW-1133">Transmembrane helix</keyword>
<feature type="transmembrane region" description="Helical" evidence="5">
    <location>
        <begin position="70"/>
        <end position="93"/>
    </location>
</feature>
<evidence type="ECO:0000256" key="2">
    <source>
        <dbReference type="ARBA" id="ARBA00022692"/>
    </source>
</evidence>
<sequence>MLAIASIAARVFTLLVSIVVLGLSVSLAKQQYVGSPPSETSFGGFAGAFGIIVSVIGLVSVWIDKISPLIVMGADALASIFFLAGGIAMTIAMKSVSSCTDKSAKAATERFNNKIINGGCIVDNGVTYCYGGDQEDAFPLTIGRCQRAQADYVMEFIAFIFGLGLIVLGWLAHKRGGSSTRSYV</sequence>
<keyword evidence="8" id="KW-1185">Reference proteome</keyword>
<keyword evidence="2 5" id="KW-0812">Transmembrane</keyword>
<gene>
    <name evidence="7" type="ORF">SUNI508_12987</name>
</gene>
<comment type="subcellular location">
    <subcellularLocation>
        <location evidence="1">Membrane</location>
        <topology evidence="1">Multi-pass membrane protein</topology>
    </subcellularLocation>
</comment>
<proteinExistence type="predicted"/>
<evidence type="ECO:0000313" key="8">
    <source>
        <dbReference type="Proteomes" id="UP001408356"/>
    </source>
</evidence>
<evidence type="ECO:0000256" key="1">
    <source>
        <dbReference type="ARBA" id="ARBA00004141"/>
    </source>
</evidence>
<accession>A0ABR2VEW0</accession>
<name>A0ABR2VEW0_9PEZI</name>
<evidence type="ECO:0000256" key="3">
    <source>
        <dbReference type="ARBA" id="ARBA00022989"/>
    </source>
</evidence>
<dbReference type="PANTHER" id="PTHR28165:SF2">
    <property type="entry name" value="MARVEL DOMAIN-CONTAINING PROTEIN"/>
    <property type="match status" value="1"/>
</dbReference>
<organism evidence="7 8">
    <name type="scientific">Seiridium unicorne</name>
    <dbReference type="NCBI Taxonomy" id="138068"/>
    <lineage>
        <taxon>Eukaryota</taxon>
        <taxon>Fungi</taxon>
        <taxon>Dikarya</taxon>
        <taxon>Ascomycota</taxon>
        <taxon>Pezizomycotina</taxon>
        <taxon>Sordariomycetes</taxon>
        <taxon>Xylariomycetidae</taxon>
        <taxon>Amphisphaeriales</taxon>
        <taxon>Sporocadaceae</taxon>
        <taxon>Seiridium</taxon>
    </lineage>
</organism>
<protein>
    <submittedName>
        <fullName evidence="7">MARVEL domain-containing protein</fullName>
    </submittedName>
</protein>
<evidence type="ECO:0000256" key="4">
    <source>
        <dbReference type="ARBA" id="ARBA00023136"/>
    </source>
</evidence>
<comment type="caution">
    <text evidence="7">The sequence shown here is derived from an EMBL/GenBank/DDBJ whole genome shotgun (WGS) entry which is preliminary data.</text>
</comment>
<evidence type="ECO:0000256" key="5">
    <source>
        <dbReference type="SAM" id="Phobius"/>
    </source>
</evidence>
<dbReference type="PANTHER" id="PTHR28165">
    <property type="entry name" value="NON-CLASSICAL EXPORT PROTEIN 2-RELATED"/>
    <property type="match status" value="1"/>
</dbReference>
<feature type="domain" description="MARVEL" evidence="6">
    <location>
        <begin position="6"/>
        <end position="167"/>
    </location>
</feature>
<dbReference type="Pfam" id="PF01284">
    <property type="entry name" value="MARVEL"/>
    <property type="match status" value="1"/>
</dbReference>
<evidence type="ECO:0000259" key="6">
    <source>
        <dbReference type="Pfam" id="PF01284"/>
    </source>
</evidence>
<evidence type="ECO:0000313" key="7">
    <source>
        <dbReference type="EMBL" id="KAK9425453.1"/>
    </source>
</evidence>
<feature type="transmembrane region" description="Helical" evidence="5">
    <location>
        <begin position="152"/>
        <end position="172"/>
    </location>
</feature>
<keyword evidence="4 5" id="KW-0472">Membrane</keyword>
<feature type="transmembrane region" description="Helical" evidence="5">
    <location>
        <begin position="44"/>
        <end position="63"/>
    </location>
</feature>